<gene>
    <name evidence="2" type="ORF">RDWZM_002893</name>
</gene>
<keyword evidence="3" id="KW-1185">Reference proteome</keyword>
<evidence type="ECO:0000313" key="3">
    <source>
        <dbReference type="Proteomes" id="UP001142055"/>
    </source>
</evidence>
<feature type="compositionally biased region" description="Basic residues" evidence="1">
    <location>
        <begin position="49"/>
        <end position="59"/>
    </location>
</feature>
<name>A0A9Q0RQB7_BLOTA</name>
<feature type="compositionally biased region" description="Low complexity" evidence="1">
    <location>
        <begin position="38"/>
        <end position="48"/>
    </location>
</feature>
<dbReference type="AlphaFoldDB" id="A0A9Q0RQB7"/>
<feature type="region of interest" description="Disordered" evidence="1">
    <location>
        <begin position="1"/>
        <end position="59"/>
    </location>
</feature>
<organism evidence="2 3">
    <name type="scientific">Blomia tropicalis</name>
    <name type="common">Mite</name>
    <dbReference type="NCBI Taxonomy" id="40697"/>
    <lineage>
        <taxon>Eukaryota</taxon>
        <taxon>Metazoa</taxon>
        <taxon>Ecdysozoa</taxon>
        <taxon>Arthropoda</taxon>
        <taxon>Chelicerata</taxon>
        <taxon>Arachnida</taxon>
        <taxon>Acari</taxon>
        <taxon>Acariformes</taxon>
        <taxon>Sarcoptiformes</taxon>
        <taxon>Astigmata</taxon>
        <taxon>Glycyphagoidea</taxon>
        <taxon>Echimyopodidae</taxon>
        <taxon>Blomia</taxon>
    </lineage>
</organism>
<proteinExistence type="predicted"/>
<comment type="caution">
    <text evidence="2">The sequence shown here is derived from an EMBL/GenBank/DDBJ whole genome shotgun (WGS) entry which is preliminary data.</text>
</comment>
<evidence type="ECO:0000313" key="2">
    <source>
        <dbReference type="EMBL" id="KAJ6224348.1"/>
    </source>
</evidence>
<sequence length="59" mass="6626">MENDDEGDQVDVANHGRDGGGGYGRTKREKMRIPNYGTTFSVSTTTTHTHTKRKRDKTN</sequence>
<dbReference type="Proteomes" id="UP001142055">
    <property type="component" value="Chromosome 1"/>
</dbReference>
<dbReference type="EMBL" id="JAPWDV010000001">
    <property type="protein sequence ID" value="KAJ6224348.1"/>
    <property type="molecule type" value="Genomic_DNA"/>
</dbReference>
<protein>
    <submittedName>
        <fullName evidence="2">Uncharacterized protein</fullName>
    </submittedName>
</protein>
<accession>A0A9Q0RQB7</accession>
<reference evidence="2" key="1">
    <citation type="submission" date="2022-12" db="EMBL/GenBank/DDBJ databases">
        <title>Genome assemblies of Blomia tropicalis.</title>
        <authorList>
            <person name="Cui Y."/>
        </authorList>
    </citation>
    <scope>NUCLEOTIDE SEQUENCE</scope>
    <source>
        <tissue evidence="2">Adult mites</tissue>
    </source>
</reference>
<evidence type="ECO:0000256" key="1">
    <source>
        <dbReference type="SAM" id="MobiDB-lite"/>
    </source>
</evidence>